<dbReference type="AlphaFoldDB" id="A0AAW7YVK8"/>
<proteinExistence type="predicted"/>
<dbReference type="RefSeq" id="WP_303522195.1">
    <property type="nucleotide sequence ID" value="NZ_JAUOQO010000355.1"/>
</dbReference>
<reference evidence="1" key="1">
    <citation type="submission" date="2023-07" db="EMBL/GenBank/DDBJ databases">
        <title>Genome content predicts the carbon catabolic preferences of heterotrophic bacteria.</title>
        <authorList>
            <person name="Gralka M."/>
        </authorList>
    </citation>
    <scope>NUCLEOTIDE SEQUENCE</scope>
    <source>
        <strain evidence="1">E2R20</strain>
    </source>
</reference>
<name>A0AAW7YVK8_9STAP</name>
<dbReference type="Proteomes" id="UP001170310">
    <property type="component" value="Unassembled WGS sequence"/>
</dbReference>
<gene>
    <name evidence="1" type="ORF">Q4528_13950</name>
</gene>
<organism evidence="1 2">
    <name type="scientific">Staphylococcus pasteuri_A</name>
    <dbReference type="NCBI Taxonomy" id="3062664"/>
    <lineage>
        <taxon>Bacteria</taxon>
        <taxon>Bacillati</taxon>
        <taxon>Bacillota</taxon>
        <taxon>Bacilli</taxon>
        <taxon>Bacillales</taxon>
        <taxon>Staphylococcaceae</taxon>
        <taxon>Staphylococcus</taxon>
    </lineage>
</organism>
<dbReference type="EMBL" id="JAUOQO010000355">
    <property type="protein sequence ID" value="MDO6575214.1"/>
    <property type="molecule type" value="Genomic_DNA"/>
</dbReference>
<feature type="non-terminal residue" evidence="1">
    <location>
        <position position="90"/>
    </location>
</feature>
<protein>
    <submittedName>
        <fullName evidence="1">Uncharacterized protein</fullName>
    </submittedName>
</protein>
<accession>A0AAW7YVK8</accession>
<evidence type="ECO:0000313" key="2">
    <source>
        <dbReference type="Proteomes" id="UP001170310"/>
    </source>
</evidence>
<comment type="caution">
    <text evidence="1">The sequence shown here is derived from an EMBL/GenBank/DDBJ whole genome shotgun (WGS) entry which is preliminary data.</text>
</comment>
<sequence length="90" mass="9826">GNAINLPEKYQKNVKVINLTGLVYGWLVPYVRDAFAFKKILSEAHSLSIVGADIMDGGYNPHPSAMRSLLASYAQNLGVSSRILGFSWNA</sequence>
<evidence type="ECO:0000313" key="1">
    <source>
        <dbReference type="EMBL" id="MDO6575214.1"/>
    </source>
</evidence>
<keyword evidence="2" id="KW-1185">Reference proteome</keyword>
<feature type="non-terminal residue" evidence="1">
    <location>
        <position position="1"/>
    </location>
</feature>